<name>A0A6A8GB51_9EURY</name>
<gene>
    <name evidence="1" type="ORF">GJR99_15525</name>
</gene>
<dbReference type="EMBL" id="WKJQ01000001">
    <property type="protein sequence ID" value="MRW97975.1"/>
    <property type="molecule type" value="Genomic_DNA"/>
</dbReference>
<accession>A0A6A8GB51</accession>
<reference evidence="1 2" key="1">
    <citation type="submission" date="2019-11" db="EMBL/GenBank/DDBJ databases">
        <title>Whole genome sequence of Haloferax sp. MBLA0078.</title>
        <authorList>
            <person name="Seo M.-J."/>
            <person name="Cho E.-S."/>
        </authorList>
    </citation>
    <scope>NUCLEOTIDE SEQUENCE [LARGE SCALE GENOMIC DNA]</scope>
    <source>
        <strain evidence="1 2">MBLA0078</strain>
    </source>
</reference>
<protein>
    <submittedName>
        <fullName evidence="1">Uncharacterized protein</fullName>
    </submittedName>
</protein>
<sequence>MAKGDVELKSPYTAPAHLISDVLDVLSDEYRVTEGRRGREKLYHEVHLTGAPEDSEYEVTNLTNAEGKTPSPTVGGEHELLLKVQKGTSEADEDAVVALLARAFSVEESHTNKHATYYSVW</sequence>
<organism evidence="1 2">
    <name type="scientific">Haloferax marinum</name>
    <dbReference type="NCBI Taxonomy" id="2666143"/>
    <lineage>
        <taxon>Archaea</taxon>
        <taxon>Methanobacteriati</taxon>
        <taxon>Methanobacteriota</taxon>
        <taxon>Stenosarchaea group</taxon>
        <taxon>Halobacteria</taxon>
        <taxon>Halobacteriales</taxon>
        <taxon>Haloferacaceae</taxon>
        <taxon>Haloferax</taxon>
    </lineage>
</organism>
<proteinExistence type="predicted"/>
<dbReference type="Proteomes" id="UP000443423">
    <property type="component" value="Unassembled WGS sequence"/>
</dbReference>
<evidence type="ECO:0000313" key="1">
    <source>
        <dbReference type="EMBL" id="MRW97975.1"/>
    </source>
</evidence>
<evidence type="ECO:0000313" key="2">
    <source>
        <dbReference type="Proteomes" id="UP000443423"/>
    </source>
</evidence>
<dbReference type="RefSeq" id="WP_151113750.1">
    <property type="nucleotide sequence ID" value="NZ_WKJQ01000001.1"/>
</dbReference>
<dbReference type="AlphaFoldDB" id="A0A6A8GB51"/>
<comment type="caution">
    <text evidence="1">The sequence shown here is derived from an EMBL/GenBank/DDBJ whole genome shotgun (WGS) entry which is preliminary data.</text>
</comment>
<keyword evidence="2" id="KW-1185">Reference proteome</keyword>